<evidence type="ECO:0000313" key="2">
    <source>
        <dbReference type="Proteomes" id="UP000553209"/>
    </source>
</evidence>
<accession>A0A7X6MFW8</accession>
<proteinExistence type="predicted"/>
<dbReference type="Gene3D" id="1.10.150.20">
    <property type="entry name" value="5' to 3' exonuclease, C-terminal subdomain"/>
    <property type="match status" value="1"/>
</dbReference>
<organism evidence="1 2">
    <name type="scientific">Nocardiopsis alborubida</name>
    <dbReference type="NCBI Taxonomy" id="146802"/>
    <lineage>
        <taxon>Bacteria</taxon>
        <taxon>Bacillati</taxon>
        <taxon>Actinomycetota</taxon>
        <taxon>Actinomycetes</taxon>
        <taxon>Streptosporangiales</taxon>
        <taxon>Nocardiopsidaceae</taxon>
        <taxon>Nocardiopsis</taxon>
    </lineage>
</organism>
<dbReference type="SUPFAM" id="SSF47794">
    <property type="entry name" value="Rad51 N-terminal domain-like"/>
    <property type="match status" value="1"/>
</dbReference>
<sequence>MSAIVAGDLPRGIGAPATRAPAEAGLTTLEQVAALTEAELSALHGVGPEAVRILREAMGERGLSPR</sequence>
<evidence type="ECO:0008006" key="3">
    <source>
        <dbReference type="Google" id="ProtNLM"/>
    </source>
</evidence>
<name>A0A7X6MFW8_9ACTN</name>
<dbReference type="EMBL" id="JAAXPG010000024">
    <property type="protein sequence ID" value="NKZ00528.1"/>
    <property type="molecule type" value="Genomic_DNA"/>
</dbReference>
<dbReference type="AlphaFoldDB" id="A0A7X6MFW8"/>
<protein>
    <recommendedName>
        <fullName evidence="3">DNA-binding protein</fullName>
    </recommendedName>
</protein>
<dbReference type="InterPro" id="IPR010995">
    <property type="entry name" value="DNA_repair_Rad51/TF_NusA_a-hlx"/>
</dbReference>
<keyword evidence="2" id="KW-1185">Reference proteome</keyword>
<comment type="caution">
    <text evidence="1">The sequence shown here is derived from an EMBL/GenBank/DDBJ whole genome shotgun (WGS) entry which is preliminary data.</text>
</comment>
<evidence type="ECO:0000313" key="1">
    <source>
        <dbReference type="EMBL" id="NKZ00528.1"/>
    </source>
</evidence>
<dbReference type="Proteomes" id="UP000553209">
    <property type="component" value="Unassembled WGS sequence"/>
</dbReference>
<reference evidence="1 2" key="1">
    <citation type="submission" date="2020-04" db="EMBL/GenBank/DDBJ databases">
        <title>MicrobeNet Type strains.</title>
        <authorList>
            <person name="Nicholson A.C."/>
        </authorList>
    </citation>
    <scope>NUCLEOTIDE SEQUENCE [LARGE SCALE GENOMIC DNA]</scope>
    <source>
        <strain evidence="1 2">ATCC 23612</strain>
    </source>
</reference>
<gene>
    <name evidence="1" type="ORF">HGB44_23075</name>
</gene>
<dbReference type="GO" id="GO:0000166">
    <property type="term" value="F:nucleotide binding"/>
    <property type="evidence" value="ECO:0007669"/>
    <property type="project" value="InterPro"/>
</dbReference>